<dbReference type="PROSITE" id="PS00012">
    <property type="entry name" value="PHOSPHOPANTETHEINE"/>
    <property type="match status" value="1"/>
</dbReference>
<dbReference type="Proteomes" id="UP000050795">
    <property type="component" value="Unassembled WGS sequence"/>
</dbReference>
<dbReference type="PANTHER" id="PTHR44394:SF1">
    <property type="entry name" value="BETA-ALANINE-ACTIVATING ENZYME"/>
    <property type="match status" value="1"/>
</dbReference>
<dbReference type="InterPro" id="IPR042099">
    <property type="entry name" value="ANL_N_sf"/>
</dbReference>
<reference evidence="4" key="2">
    <citation type="submission" date="2023-11" db="UniProtKB">
        <authorList>
            <consortium name="WormBaseParasite"/>
        </authorList>
    </citation>
    <scope>IDENTIFICATION</scope>
</reference>
<evidence type="ECO:0000313" key="4">
    <source>
        <dbReference type="WBParaSite" id="TREG1_26310.1"/>
    </source>
</evidence>
<dbReference type="Pfam" id="PF13570">
    <property type="entry name" value="Beta-prop_ACSF4"/>
    <property type="match status" value="1"/>
</dbReference>
<dbReference type="InterPro" id="IPR015943">
    <property type="entry name" value="WD40/YVTN_repeat-like_dom_sf"/>
</dbReference>
<reference evidence="3" key="1">
    <citation type="submission" date="2022-06" db="EMBL/GenBank/DDBJ databases">
        <authorList>
            <person name="Berger JAMES D."/>
            <person name="Berger JAMES D."/>
        </authorList>
    </citation>
    <scope>NUCLEOTIDE SEQUENCE [LARGE SCALE GENOMIC DNA]</scope>
</reference>
<dbReference type="GO" id="GO:0043041">
    <property type="term" value="P:amino acid activation for nonribosomal peptide biosynthetic process"/>
    <property type="evidence" value="ECO:0007669"/>
    <property type="project" value="TreeGrafter"/>
</dbReference>
<evidence type="ECO:0000313" key="3">
    <source>
        <dbReference type="Proteomes" id="UP000050795"/>
    </source>
</evidence>
<name>A0AA85JI80_TRIRE</name>
<dbReference type="Gene3D" id="2.130.10.10">
    <property type="entry name" value="YVTN repeat-like/Quinoprotein amine dehydrogenase"/>
    <property type="match status" value="1"/>
</dbReference>
<dbReference type="InterPro" id="IPR011047">
    <property type="entry name" value="Quinoprotein_ADH-like_sf"/>
</dbReference>
<dbReference type="InterPro" id="IPR052091">
    <property type="entry name" value="Beta-ala_Activ/Resist"/>
</dbReference>
<dbReference type="WBParaSite" id="TREG1_26310.1">
    <property type="protein sequence ID" value="TREG1_26310.1"/>
    <property type="gene ID" value="TREG1_26310"/>
</dbReference>
<dbReference type="Gene3D" id="3.40.50.12780">
    <property type="entry name" value="N-terminal domain of ligase-like"/>
    <property type="match status" value="1"/>
</dbReference>
<evidence type="ECO:0000259" key="2">
    <source>
        <dbReference type="Pfam" id="PF13570"/>
    </source>
</evidence>
<evidence type="ECO:0000259" key="1">
    <source>
        <dbReference type="Pfam" id="PF00501"/>
    </source>
</evidence>
<dbReference type="PANTHER" id="PTHR44394">
    <property type="entry name" value="BETA-ALANINE-ACTIVATING ENZYME"/>
    <property type="match status" value="1"/>
</dbReference>
<dbReference type="InterPro" id="IPR000873">
    <property type="entry name" value="AMP-dep_synth/lig_dom"/>
</dbReference>
<accession>A0AA85JI80</accession>
<dbReference type="AlphaFoldDB" id="A0AA85JI80"/>
<dbReference type="SUPFAM" id="SSF50998">
    <property type="entry name" value="Quinoprotein alcohol dehydrogenase-like"/>
    <property type="match status" value="1"/>
</dbReference>
<keyword evidence="3" id="KW-1185">Reference proteome</keyword>
<organism evidence="3 4">
    <name type="scientific">Trichobilharzia regenti</name>
    <name type="common">Nasal bird schistosome</name>
    <dbReference type="NCBI Taxonomy" id="157069"/>
    <lineage>
        <taxon>Eukaryota</taxon>
        <taxon>Metazoa</taxon>
        <taxon>Spiralia</taxon>
        <taxon>Lophotrochozoa</taxon>
        <taxon>Platyhelminthes</taxon>
        <taxon>Trematoda</taxon>
        <taxon>Digenea</taxon>
        <taxon>Strigeidida</taxon>
        <taxon>Schistosomatoidea</taxon>
        <taxon>Schistosomatidae</taxon>
        <taxon>Trichobilharzia</taxon>
    </lineage>
</organism>
<dbReference type="SUPFAM" id="SSF56801">
    <property type="entry name" value="Acetyl-CoA synthetase-like"/>
    <property type="match status" value="1"/>
</dbReference>
<dbReference type="InterPro" id="IPR006162">
    <property type="entry name" value="Ppantetheine_attach_site"/>
</dbReference>
<sequence>MSLRWPCFLKDCVSPRWKADEHCIEFWNGISRSSGVETLSYGDFQKYSDELVELFRRHLIFAPNNSNRTPVVAIIWAPHILTSVVTHGIVKSGIPFFPILSSSASSGLRPLIDHIDAIVWLCNPIDVIPIDGFLNYQATSTNTLDSVFSRDDWCLLLRSSLSSSSKADIFANPFTLPNSHLAYIISTSGSFSDERKLVCVADSCLTANILDLGMRFPSDDHCSPEENSVVLASPLTFDPSIVQIYFSLLSHRTLVMCPSSILSQSKALSLLCINANVDWLQCTPSQLSGLDRHLLKRLLSQPRLKVLLGGEPFPLNEFINIKKYKATLYNIYGTTEVSSWSHLFKVNGPDEDLTNDDIYCKCSPPVYGSSPLGFPMLGTTFSLIPSTSANVWELGLSREFGGFSVIRTKGPTVTVQEFSDALSQLNVKTIWPTADLVHYGQCGKCLWFLGRKDRIVKRLGYQICLERLEHAIKMCKLPGIRIKNCRCQVSKKSTSRNFTIAFIEIGCCSSKTNNKNTSKVLLPNRLKWLKLHIVRKLKAIFTPNPEPWIPTQFVFSCHPLPVSSHGKLIYRPYRVFKFSTLAKSRLISVWKESLGLDNMNILDKRLTFLEAGGSSLMALNLIETIIQEFPNLTNRRNKLLSSIFTHPFSRICQLILRSSHTSTRPRKHPTKFSSFKETDQSKSSDVEMNIEYRHQSPFSLYTSGSSLHLSNLLHRDAIRLIWRHDLLKCVDASPVIISGPDRLMDGCAFVGSHSGLFSAIRVPDGCPLWSDSSVPISGRIEASCAYAYMGSTSILTVGTLSGNICALDIEQGTVLCSYDTGGAVKSPTTYIHDYRFLVCGSHSKLIHAVDLRSLTEMRPVWTNPFDGSPIVSPITVSRTSDTNTPYLVVASLGGSFGCLDPRNPANLVWMQHAKIPIFNKPLLYFDSNNKVNIIIAAVSGRIQSWSLLNGTLNWSYECSKELNGHAIFSDPVFDCQSNSVIISTNKGFMFALNVLSGNLVWMLDCRFDLSETNLCSLNTPSLLCTESISHNTNKCLLFETRADGLLFTCSLPALNTSLSFVQVEYPDLLTTYRLPDQCFSSPVVYSQNSNDVHIVTGCRDNYVYGFSI</sequence>
<dbReference type="InterPro" id="IPR002372">
    <property type="entry name" value="PQQ_rpt_dom"/>
</dbReference>
<evidence type="ECO:0008006" key="5">
    <source>
        <dbReference type="Google" id="ProtNLM"/>
    </source>
</evidence>
<feature type="domain" description="AMP-dependent synthetase/ligase" evidence="1">
    <location>
        <begin position="35"/>
        <end position="350"/>
    </location>
</feature>
<dbReference type="Pfam" id="PF00501">
    <property type="entry name" value="AMP-binding"/>
    <property type="match status" value="1"/>
</dbReference>
<feature type="domain" description="Pyrrolo-quinoline quinone repeat" evidence="2">
    <location>
        <begin position="728"/>
        <end position="1108"/>
    </location>
</feature>
<proteinExistence type="predicted"/>
<protein>
    <recommendedName>
        <fullName evidence="5">AMP-binding domain-containing protein</fullName>
    </recommendedName>
</protein>